<sequence length="385" mass="42505">MTTTLNAAQKELSRQLGDFFNSTTDGAGTSTTLVDSVLKAYENDWIQDWPWVMLTEEPGGAAAIYDIRKVASLDNSTGTLTTLAFDAAPGTGIDYELHRLFHPDDKNRALVYAARAAFPSVHEVIRNEEIVAGNWLSDGSLERWTSSTDPTLWTADTLTVTETTTGSLVKHGATSAKLDTAAGFLYQDIGLWDDLERLAGRNVIFTVQGHCDTASCLRIAIFDGTTTTFSEYHPGNSAWTEDREPLRVEATIATTPTDVEFRIYSDVAAGTSYVDDARVMGPEGARQYIGHLGLAQNLPQRVSVEQFDYSNRAPFLALDDVRFDHESGYLRTPWVRDRRLRIEGMGYLDFLVSGVSSTAWTATINIDSPQTDILVAQAALYLYTW</sequence>
<dbReference type="EMBL" id="LAZR01022030">
    <property type="protein sequence ID" value="KKL83267.1"/>
    <property type="molecule type" value="Genomic_DNA"/>
</dbReference>
<comment type="caution">
    <text evidence="1">The sequence shown here is derived from an EMBL/GenBank/DDBJ whole genome shotgun (WGS) entry which is preliminary data.</text>
</comment>
<feature type="non-terminal residue" evidence="1">
    <location>
        <position position="385"/>
    </location>
</feature>
<organism evidence="1">
    <name type="scientific">marine sediment metagenome</name>
    <dbReference type="NCBI Taxonomy" id="412755"/>
    <lineage>
        <taxon>unclassified sequences</taxon>
        <taxon>metagenomes</taxon>
        <taxon>ecological metagenomes</taxon>
    </lineage>
</organism>
<gene>
    <name evidence="1" type="ORF">LCGC14_1976500</name>
</gene>
<dbReference type="AlphaFoldDB" id="A0A0F9I7C3"/>
<evidence type="ECO:0000313" key="1">
    <source>
        <dbReference type="EMBL" id="KKL83267.1"/>
    </source>
</evidence>
<protein>
    <submittedName>
        <fullName evidence="1">Uncharacterized protein</fullName>
    </submittedName>
</protein>
<proteinExistence type="predicted"/>
<name>A0A0F9I7C3_9ZZZZ</name>
<reference evidence="1" key="1">
    <citation type="journal article" date="2015" name="Nature">
        <title>Complex archaea that bridge the gap between prokaryotes and eukaryotes.</title>
        <authorList>
            <person name="Spang A."/>
            <person name="Saw J.H."/>
            <person name="Jorgensen S.L."/>
            <person name="Zaremba-Niedzwiedzka K."/>
            <person name="Martijn J."/>
            <person name="Lind A.E."/>
            <person name="van Eijk R."/>
            <person name="Schleper C."/>
            <person name="Guy L."/>
            <person name="Ettema T.J."/>
        </authorList>
    </citation>
    <scope>NUCLEOTIDE SEQUENCE</scope>
</reference>
<accession>A0A0F9I7C3</accession>